<dbReference type="InterPro" id="IPR024033">
    <property type="entry name" value="OXTCase_su_AllG_h-dom"/>
</dbReference>
<evidence type="ECO:0000313" key="1">
    <source>
        <dbReference type="EMBL" id="AIF14551.1"/>
    </source>
</evidence>
<dbReference type="Gene3D" id="1.10.10.660">
    <property type="entry name" value="conserved protein of unknown function from Enterococcus faecalis V583"/>
    <property type="match status" value="1"/>
</dbReference>
<organism evidence="1">
    <name type="scientific">uncultured marine thaumarchaeote KM3_67_E04</name>
    <dbReference type="NCBI Taxonomy" id="1456236"/>
    <lineage>
        <taxon>Archaea</taxon>
        <taxon>Nitrososphaerota</taxon>
        <taxon>environmental samples</taxon>
    </lineage>
</organism>
<proteinExistence type="predicted"/>
<protein>
    <submittedName>
        <fullName evidence="1">O-succinylbenzoate synthase</fullName>
    </submittedName>
</protein>
<dbReference type="AlphaFoldDB" id="A0A075HDE6"/>
<dbReference type="EMBL" id="KF901004">
    <property type="protein sequence ID" value="AIF14551.1"/>
    <property type="molecule type" value="Genomic_DNA"/>
</dbReference>
<sequence length="416" mass="44259">MANGIKEKIEDANKEAIDKVLASNPVLVDVKPAIEAVPGMKKNMIMHAGPPTDWQNMCGPMKGAVMGTLLFEGLAETKDDAVKIIENGEIEFSPNHEHHAVGPMAGTTSASMPVFVVKDETHGNTAFARLVEDKVQFGDYGDEAVNGLRFWRDKLSVAIGTAIQKAGGINLKNIIGKALYRGDELHNRPDAGSSMFANMIITNLIEAGMAQNELLPVAKHLISDDIFFLGLSMGACKATMDAAHGIEYSTLVTAMARNGVEFGIRVSGLGDEWFTGPAGMINGLYFPGFTAEDANPDMGDSAITETAGLGGFTLAAAPAIINLVGGTPDEALKYSKQMQEITMAKNNGYTIPALNFEGTATGIDIRKVVKTGILPIIDTAMACKDPGKRMIGAGLVKPPMEAFKKALHGFAKKYEI</sequence>
<dbReference type="Gene3D" id="3.90.1700.10">
    <property type="entry name" value="v583 domain like"/>
    <property type="match status" value="1"/>
</dbReference>
<accession>A0A075HDE6</accession>
<dbReference type="Gene3D" id="3.90.1710.10">
    <property type="entry name" value="Enterococcus faecalis V583 domain"/>
    <property type="match status" value="1"/>
</dbReference>
<name>A0A075HDE6_9ARCH</name>
<reference evidence="1" key="1">
    <citation type="journal article" date="2014" name="Genome Biol. Evol.">
        <title>Pangenome evidence for extensive interdomain horizontal transfer affecting lineage core and shell genes in uncultured planktonic thaumarchaeota and euryarchaeota.</title>
        <authorList>
            <person name="Deschamps P."/>
            <person name="Zivanovic Y."/>
            <person name="Moreira D."/>
            <person name="Rodriguez-Valera F."/>
            <person name="Lopez-Garcia P."/>
        </authorList>
    </citation>
    <scope>NUCLEOTIDE SEQUENCE</scope>
</reference>
<dbReference type="Pfam" id="PF06545">
    <property type="entry name" value="AllG"/>
    <property type="match status" value="1"/>
</dbReference>
<dbReference type="InterPro" id="IPR009499">
    <property type="entry name" value="AllG-like"/>
</dbReference>